<comment type="caution">
    <text evidence="8">The sequence shown here is derived from an EMBL/GenBank/DDBJ whole genome shotgun (WGS) entry which is preliminary data.</text>
</comment>
<keyword evidence="5" id="KW-0812">Transmembrane</keyword>
<keyword evidence="5" id="KW-1133">Transmembrane helix</keyword>
<keyword evidence="1 3" id="KW-0807">Transducer</keyword>
<dbReference type="Pfam" id="PF00015">
    <property type="entry name" value="MCPsignal"/>
    <property type="match status" value="1"/>
</dbReference>
<feature type="transmembrane region" description="Helical" evidence="5">
    <location>
        <begin position="59"/>
        <end position="78"/>
    </location>
</feature>
<feature type="region of interest" description="Disordered" evidence="4">
    <location>
        <begin position="1"/>
        <end position="42"/>
    </location>
</feature>
<dbReference type="InterPro" id="IPR004089">
    <property type="entry name" value="MCPsignal_dom"/>
</dbReference>
<dbReference type="EMBL" id="DXGH01000003">
    <property type="protein sequence ID" value="HIW80045.1"/>
    <property type="molecule type" value="Genomic_DNA"/>
</dbReference>
<organism evidence="8 9">
    <name type="scientific">Candidatus Acetatifactor stercoripullorum</name>
    <dbReference type="NCBI Taxonomy" id="2838414"/>
    <lineage>
        <taxon>Bacteria</taxon>
        <taxon>Bacillati</taxon>
        <taxon>Bacillota</taxon>
        <taxon>Clostridia</taxon>
        <taxon>Lachnospirales</taxon>
        <taxon>Lachnospiraceae</taxon>
        <taxon>Acetatifactor</taxon>
    </lineage>
</organism>
<reference evidence="8" key="2">
    <citation type="submission" date="2021-04" db="EMBL/GenBank/DDBJ databases">
        <authorList>
            <person name="Gilroy R."/>
        </authorList>
    </citation>
    <scope>NUCLEOTIDE SEQUENCE</scope>
    <source>
        <strain evidence="8">CHK195-6426</strain>
    </source>
</reference>
<feature type="domain" description="HAMP" evidence="7">
    <location>
        <begin position="376"/>
        <end position="428"/>
    </location>
</feature>
<dbReference type="GO" id="GO:0016020">
    <property type="term" value="C:membrane"/>
    <property type="evidence" value="ECO:0007669"/>
    <property type="project" value="InterPro"/>
</dbReference>
<feature type="domain" description="Methyl-accepting transducer" evidence="6">
    <location>
        <begin position="447"/>
        <end position="687"/>
    </location>
</feature>
<feature type="compositionally biased region" description="Basic and acidic residues" evidence="4">
    <location>
        <begin position="1"/>
        <end position="23"/>
    </location>
</feature>
<dbReference type="PROSITE" id="PS50885">
    <property type="entry name" value="HAMP"/>
    <property type="match status" value="1"/>
</dbReference>
<evidence type="ECO:0000256" key="4">
    <source>
        <dbReference type="SAM" id="MobiDB-lite"/>
    </source>
</evidence>
<dbReference type="Gene3D" id="1.10.287.950">
    <property type="entry name" value="Methyl-accepting chemotaxis protein"/>
    <property type="match status" value="1"/>
</dbReference>
<proteinExistence type="inferred from homology"/>
<evidence type="ECO:0000256" key="5">
    <source>
        <dbReference type="SAM" id="Phobius"/>
    </source>
</evidence>
<dbReference type="PANTHER" id="PTHR32089">
    <property type="entry name" value="METHYL-ACCEPTING CHEMOTAXIS PROTEIN MCPB"/>
    <property type="match status" value="1"/>
</dbReference>
<dbReference type="InterPro" id="IPR003660">
    <property type="entry name" value="HAMP_dom"/>
</dbReference>
<dbReference type="SUPFAM" id="SSF58104">
    <property type="entry name" value="Methyl-accepting chemotaxis protein (MCP) signaling domain"/>
    <property type="match status" value="1"/>
</dbReference>
<dbReference type="AlphaFoldDB" id="A0A9D1R381"/>
<gene>
    <name evidence="8" type="ORF">H9742_00725</name>
</gene>
<comment type="similarity">
    <text evidence="2">Belongs to the methyl-accepting chemotaxis (MCP) protein family.</text>
</comment>
<dbReference type="PROSITE" id="PS50111">
    <property type="entry name" value="CHEMOTAXIS_TRANSDUC_2"/>
    <property type="match status" value="1"/>
</dbReference>
<dbReference type="GO" id="GO:0007165">
    <property type="term" value="P:signal transduction"/>
    <property type="evidence" value="ECO:0007669"/>
    <property type="project" value="UniProtKB-KW"/>
</dbReference>
<keyword evidence="5" id="KW-0472">Membrane</keyword>
<sequence>MDNRKKTDQKPEKGILRKKENTGKKPKPEKKKAKAQKKQKTARQTGKSGFLIFSIRNKIVVCFLVPIIFMIVIGFSAYQKAAEGMSGNFEDSTVQTIAMATEYIDMSCTFIESEGMKYAFNSDLSKYFLGMYEDSPVDKLNVTTSVRSDIMSSQTTNPFISNIHIITKAGISMISTKANSSDGGTMDGILEEYQESVSTGKRTIEKWIDSHPLLDTNFGLMESDYILAFEMMSQSNNACIVVDIKPSAIEEFIAGLDLGEGSILGFVTKNGREIICENVPEGQESVLTGEEAVFYGQDFYSAALESGELQGAAQVSFQGGDYLFIYSTSDMTNASVCALVPMQVVTGQAEDIKGLTVGLVILATVVVLAVGILIVAGIQNNMKRISKKFGEVAKGDLTVLVKAKGHDEFRGLAGSAANMIENTKKLVHQVSNATGQLEESAKEVEKASDVINDYSMDITQAISEINEGMTRQSRHAQECVEKTDILSNEIQEVSRVVEKVEKLVDETEGMINQGMEIVQLLGGRAKETTQITAKVGESINSLRKESEIINTFVETITDITEQTNLLSLNASIEAARAGEAGRGFAVVAEEIRKLADDSAKAAGEIRNNVGHITAQTLNSVESANQAQAMVDLQTEAVEQVVSVFREMQLRMNQLIGGLKAIVESMEKADKERNDTVEAVKNISHIIEETANSTEVVNDVAGRLLESVTDLNKTADALGENMESLKTEISVFKI</sequence>
<evidence type="ECO:0000313" key="9">
    <source>
        <dbReference type="Proteomes" id="UP000824265"/>
    </source>
</evidence>
<evidence type="ECO:0000313" key="8">
    <source>
        <dbReference type="EMBL" id="HIW80045.1"/>
    </source>
</evidence>
<evidence type="ECO:0000256" key="1">
    <source>
        <dbReference type="ARBA" id="ARBA00023224"/>
    </source>
</evidence>
<accession>A0A9D1R381</accession>
<evidence type="ECO:0000259" key="7">
    <source>
        <dbReference type="PROSITE" id="PS50885"/>
    </source>
</evidence>
<dbReference type="CDD" id="cd06225">
    <property type="entry name" value="HAMP"/>
    <property type="match status" value="1"/>
</dbReference>
<evidence type="ECO:0000256" key="2">
    <source>
        <dbReference type="ARBA" id="ARBA00029447"/>
    </source>
</evidence>
<dbReference type="Proteomes" id="UP000824265">
    <property type="component" value="Unassembled WGS sequence"/>
</dbReference>
<feature type="compositionally biased region" description="Basic residues" evidence="4">
    <location>
        <begin position="24"/>
        <end position="41"/>
    </location>
</feature>
<protein>
    <submittedName>
        <fullName evidence="8">Methyl-accepting chemotaxis protein</fullName>
    </submittedName>
</protein>
<evidence type="ECO:0000259" key="6">
    <source>
        <dbReference type="PROSITE" id="PS50111"/>
    </source>
</evidence>
<dbReference type="Gene3D" id="6.10.340.10">
    <property type="match status" value="1"/>
</dbReference>
<reference evidence="8" key="1">
    <citation type="journal article" date="2021" name="PeerJ">
        <title>Extensive microbial diversity within the chicken gut microbiome revealed by metagenomics and culture.</title>
        <authorList>
            <person name="Gilroy R."/>
            <person name="Ravi A."/>
            <person name="Getino M."/>
            <person name="Pursley I."/>
            <person name="Horton D.L."/>
            <person name="Alikhan N.F."/>
            <person name="Baker D."/>
            <person name="Gharbi K."/>
            <person name="Hall N."/>
            <person name="Watson M."/>
            <person name="Adriaenssens E.M."/>
            <person name="Foster-Nyarko E."/>
            <person name="Jarju S."/>
            <person name="Secka A."/>
            <person name="Antonio M."/>
            <person name="Oren A."/>
            <person name="Chaudhuri R.R."/>
            <person name="La Ragione R."/>
            <person name="Hildebrand F."/>
            <person name="Pallen M.J."/>
        </authorList>
    </citation>
    <scope>NUCLEOTIDE SEQUENCE</scope>
    <source>
        <strain evidence="8">CHK195-6426</strain>
    </source>
</reference>
<evidence type="ECO:0000256" key="3">
    <source>
        <dbReference type="PROSITE-ProRule" id="PRU00284"/>
    </source>
</evidence>
<dbReference type="PANTHER" id="PTHR32089:SF112">
    <property type="entry name" value="LYSOZYME-LIKE PROTEIN-RELATED"/>
    <property type="match status" value="1"/>
</dbReference>
<feature type="transmembrane region" description="Helical" evidence="5">
    <location>
        <begin position="355"/>
        <end position="378"/>
    </location>
</feature>
<name>A0A9D1R381_9FIRM</name>
<dbReference type="SMART" id="SM00283">
    <property type="entry name" value="MA"/>
    <property type="match status" value="1"/>
</dbReference>